<dbReference type="InterPro" id="IPR012902">
    <property type="entry name" value="N_methyl_site"/>
</dbReference>
<dbReference type="InterPro" id="IPR000983">
    <property type="entry name" value="Bac_GSPG_pilin"/>
</dbReference>
<name>B2KCW1_ELUMP</name>
<dbReference type="GO" id="GO:0043683">
    <property type="term" value="P:type IV pilus assembly"/>
    <property type="evidence" value="ECO:0007669"/>
    <property type="project" value="InterPro"/>
</dbReference>
<proteinExistence type="predicted"/>
<dbReference type="Pfam" id="PF16732">
    <property type="entry name" value="ComP_DUS"/>
    <property type="match status" value="1"/>
</dbReference>
<keyword evidence="2" id="KW-0488">Methylation</keyword>
<keyword evidence="4 6" id="KW-1133">Transmembrane helix</keyword>
<dbReference type="PRINTS" id="PR00813">
    <property type="entry name" value="BCTERIALGSPG"/>
</dbReference>
<dbReference type="Pfam" id="PF07963">
    <property type="entry name" value="N_methyl"/>
    <property type="match status" value="1"/>
</dbReference>
<evidence type="ECO:0000256" key="1">
    <source>
        <dbReference type="ARBA" id="ARBA00004167"/>
    </source>
</evidence>
<dbReference type="NCBIfam" id="TIGR02532">
    <property type="entry name" value="IV_pilin_GFxxxE"/>
    <property type="match status" value="1"/>
</dbReference>
<dbReference type="RefSeq" id="WP_012414972.1">
    <property type="nucleotide sequence ID" value="NC_010644.1"/>
</dbReference>
<evidence type="ECO:0000313" key="7">
    <source>
        <dbReference type="EMBL" id="ACC98357.1"/>
    </source>
</evidence>
<comment type="subcellular location">
    <subcellularLocation>
        <location evidence="1">Membrane</location>
        <topology evidence="1">Single-pass membrane protein</topology>
    </subcellularLocation>
</comment>
<keyword evidence="3 6" id="KW-0812">Transmembrane</keyword>
<evidence type="ECO:0000313" key="8">
    <source>
        <dbReference type="Proteomes" id="UP000001029"/>
    </source>
</evidence>
<gene>
    <name evidence="7" type="ordered locus">Emin_0802</name>
</gene>
<dbReference type="GO" id="GO:0016020">
    <property type="term" value="C:membrane"/>
    <property type="evidence" value="ECO:0007669"/>
    <property type="project" value="UniProtKB-SubCell"/>
</dbReference>
<dbReference type="GO" id="GO:0015627">
    <property type="term" value="C:type II protein secretion system complex"/>
    <property type="evidence" value="ECO:0007669"/>
    <property type="project" value="InterPro"/>
</dbReference>
<dbReference type="SUPFAM" id="SSF54523">
    <property type="entry name" value="Pili subunits"/>
    <property type="match status" value="1"/>
</dbReference>
<dbReference type="HOGENOM" id="CLU_091705_3_0_0"/>
<dbReference type="OrthoDB" id="9927481at2"/>
<dbReference type="KEGG" id="emi:Emin_0802"/>
<dbReference type="PROSITE" id="PS00409">
    <property type="entry name" value="PROKAR_NTER_METHYL"/>
    <property type="match status" value="1"/>
</dbReference>
<dbReference type="PANTHER" id="PTHR30093">
    <property type="entry name" value="GENERAL SECRETION PATHWAY PROTEIN G"/>
    <property type="match status" value="1"/>
</dbReference>
<dbReference type="Gene3D" id="3.30.700.10">
    <property type="entry name" value="Glycoprotein, Type 4 Pilin"/>
    <property type="match status" value="1"/>
</dbReference>
<dbReference type="AlphaFoldDB" id="B2KCW1"/>
<dbReference type="PANTHER" id="PTHR30093:SF44">
    <property type="entry name" value="TYPE II SECRETION SYSTEM CORE PROTEIN G"/>
    <property type="match status" value="1"/>
</dbReference>
<dbReference type="InterPro" id="IPR031982">
    <property type="entry name" value="PilE-like"/>
</dbReference>
<reference evidence="7 8" key="1">
    <citation type="journal article" date="2009" name="Appl. Environ. Microbiol.">
        <title>Genomic analysis of 'Elusimicrobium minutum,' the first cultivated representative of the phylum 'Elusimicrobia' (formerly termite group 1).</title>
        <authorList>
            <person name="Herlemann D.P.R."/>
            <person name="Geissinger O."/>
            <person name="Ikeda-Ohtsubo W."/>
            <person name="Kunin V."/>
            <person name="Sun H."/>
            <person name="Lapidus A."/>
            <person name="Hugenholtz P."/>
            <person name="Brune A."/>
        </authorList>
    </citation>
    <scope>NUCLEOTIDE SEQUENCE [LARGE SCALE GENOMIC DNA]</scope>
    <source>
        <strain evidence="7 8">Pei191</strain>
    </source>
</reference>
<organism evidence="7 8">
    <name type="scientific">Elusimicrobium minutum (strain Pei191)</name>
    <dbReference type="NCBI Taxonomy" id="445932"/>
    <lineage>
        <taxon>Bacteria</taxon>
        <taxon>Pseudomonadati</taxon>
        <taxon>Elusimicrobiota</taxon>
        <taxon>Elusimicrobia</taxon>
        <taxon>Elusimicrobiales</taxon>
        <taxon>Elusimicrobiaceae</taxon>
        <taxon>Elusimicrobium</taxon>
    </lineage>
</organism>
<dbReference type="EMBL" id="CP001055">
    <property type="protein sequence ID" value="ACC98357.1"/>
    <property type="molecule type" value="Genomic_DNA"/>
</dbReference>
<keyword evidence="8" id="KW-1185">Reference proteome</keyword>
<evidence type="ECO:0000256" key="3">
    <source>
        <dbReference type="ARBA" id="ARBA00022692"/>
    </source>
</evidence>
<evidence type="ECO:0000256" key="4">
    <source>
        <dbReference type="ARBA" id="ARBA00022989"/>
    </source>
</evidence>
<dbReference type="InterPro" id="IPR045584">
    <property type="entry name" value="Pilin-like"/>
</dbReference>
<protein>
    <submittedName>
        <fullName evidence="7">PilE-like protein</fullName>
    </submittedName>
</protein>
<evidence type="ECO:0000256" key="5">
    <source>
        <dbReference type="ARBA" id="ARBA00023136"/>
    </source>
</evidence>
<accession>B2KCW1</accession>
<feature type="transmembrane region" description="Helical" evidence="6">
    <location>
        <begin position="7"/>
        <end position="28"/>
    </location>
</feature>
<evidence type="ECO:0000256" key="2">
    <source>
        <dbReference type="ARBA" id="ARBA00022481"/>
    </source>
</evidence>
<dbReference type="Proteomes" id="UP000001029">
    <property type="component" value="Chromosome"/>
</dbReference>
<sequence>MKKGFTLIELLVVVLIIGILAAIALPQYTNTVEKSRTAEAKIVLKAMKEAQERYFLTTGAYTTDWDDLDLEKPVSKNWNYVIAADLSVYAVRNKTAPTYLLAYRFNNPVARGRDSIICRSDTDTDYGRKICKMLGAAEYVSEGGYENWVLPL</sequence>
<keyword evidence="5 6" id="KW-0472">Membrane</keyword>
<dbReference type="GO" id="GO:0015628">
    <property type="term" value="P:protein secretion by the type II secretion system"/>
    <property type="evidence" value="ECO:0007669"/>
    <property type="project" value="InterPro"/>
</dbReference>
<evidence type="ECO:0000256" key="6">
    <source>
        <dbReference type="SAM" id="Phobius"/>
    </source>
</evidence>